<dbReference type="InterPro" id="IPR054722">
    <property type="entry name" value="PolX-like_BBD"/>
</dbReference>
<dbReference type="Gene3D" id="4.10.60.10">
    <property type="entry name" value="Zinc finger, CCHC-type"/>
    <property type="match status" value="1"/>
</dbReference>
<gene>
    <name evidence="3" type="ORF">ABMA27_001079</name>
</gene>
<protein>
    <recommendedName>
        <fullName evidence="2">CCHC-type domain-containing protein</fullName>
    </recommendedName>
</protein>
<comment type="caution">
    <text evidence="3">The sequence shown here is derived from an EMBL/GenBank/DDBJ whole genome shotgun (WGS) entry which is preliminary data.</text>
</comment>
<dbReference type="InterPro" id="IPR036875">
    <property type="entry name" value="Znf_CCHC_sf"/>
</dbReference>
<name>A0ABR3I1F2_LOXSC</name>
<keyword evidence="1" id="KW-0479">Metal-binding</keyword>
<evidence type="ECO:0000256" key="1">
    <source>
        <dbReference type="PROSITE-ProRule" id="PRU00047"/>
    </source>
</evidence>
<dbReference type="SMART" id="SM00343">
    <property type="entry name" value="ZnF_C2HC"/>
    <property type="match status" value="1"/>
</dbReference>
<dbReference type="PROSITE" id="PS50158">
    <property type="entry name" value="ZF_CCHC"/>
    <property type="match status" value="1"/>
</dbReference>
<dbReference type="EMBL" id="JBEUOH010000010">
    <property type="protein sequence ID" value="KAL0882644.1"/>
    <property type="molecule type" value="Genomic_DNA"/>
</dbReference>
<keyword evidence="4" id="KW-1185">Reference proteome</keyword>
<reference evidence="3 4" key="1">
    <citation type="submission" date="2024-06" db="EMBL/GenBank/DDBJ databases">
        <title>A chromosome-level genome assembly of beet webworm, Loxostege sticticalis.</title>
        <authorList>
            <person name="Zhang Y."/>
        </authorList>
    </citation>
    <scope>NUCLEOTIDE SEQUENCE [LARGE SCALE GENOMIC DNA]</scope>
    <source>
        <strain evidence="3">AQ026</strain>
        <tissue evidence="3">Whole body</tissue>
    </source>
</reference>
<dbReference type="Pfam" id="PF00098">
    <property type="entry name" value="zf-CCHC"/>
    <property type="match status" value="1"/>
</dbReference>
<dbReference type="PANTHER" id="PTHR47481">
    <property type="match status" value="1"/>
</dbReference>
<dbReference type="InterPro" id="IPR001878">
    <property type="entry name" value="Znf_CCHC"/>
</dbReference>
<dbReference type="Proteomes" id="UP001549920">
    <property type="component" value="Unassembled WGS sequence"/>
</dbReference>
<keyword evidence="1" id="KW-0863">Zinc-finger</keyword>
<evidence type="ECO:0000313" key="4">
    <source>
        <dbReference type="Proteomes" id="UP001549920"/>
    </source>
</evidence>
<organism evidence="3 4">
    <name type="scientific">Loxostege sticticalis</name>
    <name type="common">Beet webworm moth</name>
    <dbReference type="NCBI Taxonomy" id="481309"/>
    <lineage>
        <taxon>Eukaryota</taxon>
        <taxon>Metazoa</taxon>
        <taxon>Ecdysozoa</taxon>
        <taxon>Arthropoda</taxon>
        <taxon>Hexapoda</taxon>
        <taxon>Insecta</taxon>
        <taxon>Pterygota</taxon>
        <taxon>Neoptera</taxon>
        <taxon>Endopterygota</taxon>
        <taxon>Lepidoptera</taxon>
        <taxon>Glossata</taxon>
        <taxon>Ditrysia</taxon>
        <taxon>Pyraloidea</taxon>
        <taxon>Crambidae</taxon>
        <taxon>Pyraustinae</taxon>
        <taxon>Loxostege</taxon>
    </lineage>
</organism>
<dbReference type="Pfam" id="PF14223">
    <property type="entry name" value="Retrotran_gag_2"/>
    <property type="match status" value="1"/>
</dbReference>
<keyword evidence="1" id="KW-0862">Zinc</keyword>
<feature type="domain" description="CCHC-type" evidence="2">
    <location>
        <begin position="205"/>
        <end position="221"/>
    </location>
</feature>
<dbReference type="SUPFAM" id="SSF57756">
    <property type="entry name" value="Retrovirus zinc finger-like domains"/>
    <property type="match status" value="1"/>
</dbReference>
<accession>A0ABR3I1F2</accession>
<dbReference type="Pfam" id="PF22936">
    <property type="entry name" value="Pol_BBD"/>
    <property type="match status" value="1"/>
</dbReference>
<sequence>MSSTTSNSQLLQPIEKLRGSENYSNWKFLMKMILIHEELWCYVENTGNLDTEVNKQKSQKALAKICLSVQPAVFSHVRNAQTPHEAWNNLKKAFEDSGLCRRLGLLRSVFATKLNECDGMEGYLNKITSLSQQLQDINAPLDDEFVAVIMLSGLTSDYDPLIMALENSNLKLTSDVVKGKLLQEYQRRDEKTETAAALVARKQPKCFKCKKVGHFIKDCPKKNFKPKETACSKALISAMSVNVRSDVWYIDSGATSHMCNNRDIIQNFVEEKPKDVNVANGEKLQTAGRGNVQMILLEKLLFISSSQKMKSLSISRLLKHWLKIKLTEK</sequence>
<dbReference type="PANTHER" id="PTHR47481:SF36">
    <property type="entry name" value="CCHC-TYPE DOMAIN-CONTAINING PROTEIN"/>
    <property type="match status" value="1"/>
</dbReference>
<evidence type="ECO:0000313" key="3">
    <source>
        <dbReference type="EMBL" id="KAL0882644.1"/>
    </source>
</evidence>
<evidence type="ECO:0000259" key="2">
    <source>
        <dbReference type="PROSITE" id="PS50158"/>
    </source>
</evidence>
<proteinExistence type="predicted"/>